<evidence type="ECO:0008006" key="4">
    <source>
        <dbReference type="Google" id="ProtNLM"/>
    </source>
</evidence>
<feature type="chain" id="PRO_5032848836" description="Chlorophyllase" evidence="1">
    <location>
        <begin position="21"/>
        <end position="493"/>
    </location>
</feature>
<evidence type="ECO:0000313" key="3">
    <source>
        <dbReference type="Proteomes" id="UP000660262"/>
    </source>
</evidence>
<feature type="signal peptide" evidence="1">
    <location>
        <begin position="1"/>
        <end position="20"/>
    </location>
</feature>
<dbReference type="EMBL" id="BNJQ01000009">
    <property type="protein sequence ID" value="GHP05092.1"/>
    <property type="molecule type" value="Genomic_DNA"/>
</dbReference>
<keyword evidence="1" id="KW-0732">Signal</keyword>
<dbReference type="InterPro" id="IPR029058">
    <property type="entry name" value="AB_hydrolase_fold"/>
</dbReference>
<keyword evidence="3" id="KW-1185">Reference proteome</keyword>
<dbReference type="AlphaFoldDB" id="A0A830HEG1"/>
<dbReference type="OrthoDB" id="10687383at2759"/>
<evidence type="ECO:0000313" key="2">
    <source>
        <dbReference type="EMBL" id="GHP05092.1"/>
    </source>
</evidence>
<dbReference type="Proteomes" id="UP000660262">
    <property type="component" value="Unassembled WGS sequence"/>
</dbReference>
<sequence length="493" mass="53458">MASLCISVRALLLLICSSLAAVLLLTSSPASADTSSLSSLSSTQWMQHLSRPGPYGVRKIKLALAPDVANRDEEAARFLLGDSDDDQNATTIEKKEVKYTSLKQPDDEINDFELWMPTSRSEETTDGGSAIADLVSSLLGVDNNSQVRGDSTKLLTSSNNASFPLVAFVHPTFGMKVGRWAKIYNRDFLEFMVSHGIAVVFPLDLKYDELQPCATCHGTESYEENALAAGRAVTAVIWRENRDQESELYQRFSEDRVAVVGWSTGAASVVKMAHLCDTIRGGIEVMKKSMETNETLAELVNASLANVTYDGPKLACGATDRLRAVVSLAPTIGANASNGGNGLTEYFYDLEGIETPLFVLTGSDDDMGAGESASLFMEQTKAHSPVESLWVELDEATHCFIPVAPYAECGEAERISAPSLTRAPPLADVRRLRQIDTAKALTTGFILLNTRVNNNAGDYDGLRRLFYEPGVLEAALENEKELSGVSKVERHAP</sequence>
<reference evidence="2" key="1">
    <citation type="submission" date="2020-10" db="EMBL/GenBank/DDBJ databases">
        <title>Unveiling of a novel bifunctional photoreceptor, Dualchrome1, isolated from a cosmopolitan green alga.</title>
        <authorList>
            <person name="Suzuki S."/>
            <person name="Kawachi M."/>
        </authorList>
    </citation>
    <scope>NUCLEOTIDE SEQUENCE</scope>
    <source>
        <strain evidence="2">NIES 2893</strain>
    </source>
</reference>
<dbReference type="SUPFAM" id="SSF53474">
    <property type="entry name" value="alpha/beta-Hydrolases"/>
    <property type="match status" value="1"/>
</dbReference>
<organism evidence="2 3">
    <name type="scientific">Pycnococcus provasolii</name>
    <dbReference type="NCBI Taxonomy" id="41880"/>
    <lineage>
        <taxon>Eukaryota</taxon>
        <taxon>Viridiplantae</taxon>
        <taxon>Chlorophyta</taxon>
        <taxon>Pseudoscourfieldiophyceae</taxon>
        <taxon>Pseudoscourfieldiales</taxon>
        <taxon>Pycnococcaceae</taxon>
        <taxon>Pycnococcus</taxon>
    </lineage>
</organism>
<accession>A0A830HEG1</accession>
<comment type="caution">
    <text evidence="2">The sequence shown here is derived from an EMBL/GenBank/DDBJ whole genome shotgun (WGS) entry which is preliminary data.</text>
</comment>
<proteinExistence type="predicted"/>
<protein>
    <recommendedName>
        <fullName evidence="4">Chlorophyllase</fullName>
    </recommendedName>
</protein>
<gene>
    <name evidence="2" type="ORF">PPROV_000384400</name>
</gene>
<evidence type="ECO:0000256" key="1">
    <source>
        <dbReference type="SAM" id="SignalP"/>
    </source>
</evidence>
<name>A0A830HEG1_9CHLO</name>
<dbReference type="Gene3D" id="3.40.50.1820">
    <property type="entry name" value="alpha/beta hydrolase"/>
    <property type="match status" value="1"/>
</dbReference>